<accession>A0A2I1I7X5</accession>
<evidence type="ECO:0008006" key="3">
    <source>
        <dbReference type="Google" id="ProtNLM"/>
    </source>
</evidence>
<comment type="caution">
    <text evidence="1">The sequence shown here is derived from an EMBL/GenBank/DDBJ whole genome shotgun (WGS) entry which is preliminary data.</text>
</comment>
<protein>
    <recommendedName>
        <fullName evidence="3">Toxin</fullName>
    </recommendedName>
</protein>
<evidence type="ECO:0000313" key="1">
    <source>
        <dbReference type="EMBL" id="PKY67232.1"/>
    </source>
</evidence>
<sequence length="70" mass="7928">MGFLNSAWKHGFSRQEIDHALNNPILVHYFDGYVIVIGSTATGTLLEIGVNNENNVFHAMPARKKFLRKK</sequence>
<proteinExistence type="predicted"/>
<dbReference type="RefSeq" id="WP_101627704.1">
    <property type="nucleotide sequence ID" value="NZ_JBCOMK010000008.1"/>
</dbReference>
<dbReference type="AlphaFoldDB" id="A0A2I1I7X5"/>
<dbReference type="OrthoDB" id="3577648at2"/>
<evidence type="ECO:0000313" key="2">
    <source>
        <dbReference type="Proteomes" id="UP000234545"/>
    </source>
</evidence>
<organism evidence="1 2">
    <name type="scientific">Schaalia turicensis</name>
    <dbReference type="NCBI Taxonomy" id="131111"/>
    <lineage>
        <taxon>Bacteria</taxon>
        <taxon>Bacillati</taxon>
        <taxon>Actinomycetota</taxon>
        <taxon>Actinomycetes</taxon>
        <taxon>Actinomycetales</taxon>
        <taxon>Actinomycetaceae</taxon>
        <taxon>Schaalia</taxon>
    </lineage>
</organism>
<name>A0A2I1I7X5_9ACTO</name>
<dbReference type="EMBL" id="PKKJ01000001">
    <property type="protein sequence ID" value="PKY67232.1"/>
    <property type="molecule type" value="Genomic_DNA"/>
</dbReference>
<gene>
    <name evidence="1" type="ORF">CYJ25_01145</name>
</gene>
<dbReference type="Proteomes" id="UP000234545">
    <property type="component" value="Unassembled WGS sequence"/>
</dbReference>
<reference evidence="1 2" key="1">
    <citation type="submission" date="2017-12" db="EMBL/GenBank/DDBJ databases">
        <title>Phylogenetic diversity of female urinary microbiome.</title>
        <authorList>
            <person name="Thomas-White K."/>
            <person name="Wolfe A.J."/>
        </authorList>
    </citation>
    <scope>NUCLEOTIDE SEQUENCE [LARGE SCALE GENOMIC DNA]</scope>
    <source>
        <strain evidence="1 2">UMB0250</strain>
    </source>
</reference>